<dbReference type="AlphaFoldDB" id="A0A8J8NU01"/>
<organism evidence="2 3">
    <name type="scientific">Halteria grandinella</name>
    <dbReference type="NCBI Taxonomy" id="5974"/>
    <lineage>
        <taxon>Eukaryota</taxon>
        <taxon>Sar</taxon>
        <taxon>Alveolata</taxon>
        <taxon>Ciliophora</taxon>
        <taxon>Intramacronucleata</taxon>
        <taxon>Spirotrichea</taxon>
        <taxon>Stichotrichia</taxon>
        <taxon>Sporadotrichida</taxon>
        <taxon>Halteriidae</taxon>
        <taxon>Halteria</taxon>
    </lineage>
</organism>
<sequence>MGDKQLIERLKQHEDMNHAVDWNVLEGIIDRDPEPDYQEGGVYYGQKKGGLIDGYGLMYCIDEFKDSNLFEGNWKLGTPIKGQCTYIMDNQWHKYDGTVDAKYLFTGYANWCCEQGDKYVGSFEKGGSHGYGEYTYEDGDKYEGQWRHDEKHGLGQCILGDGSYEVGEYKKDQKFGEHTYYSKEGKIIEIRSYLQGKEGNYYNVI</sequence>
<keyword evidence="1" id="KW-0677">Repeat</keyword>
<evidence type="ECO:0000313" key="3">
    <source>
        <dbReference type="Proteomes" id="UP000785679"/>
    </source>
</evidence>
<accession>A0A8J8NU01</accession>
<name>A0A8J8NU01_HALGN</name>
<protein>
    <recommendedName>
        <fullName evidence="4">MORN repeat protein</fullName>
    </recommendedName>
</protein>
<dbReference type="Gene3D" id="2.20.110.10">
    <property type="entry name" value="Histone H3 K4-specific methyltransferase SET7/9 N-terminal domain"/>
    <property type="match status" value="1"/>
</dbReference>
<keyword evidence="3" id="KW-1185">Reference proteome</keyword>
<evidence type="ECO:0008006" key="4">
    <source>
        <dbReference type="Google" id="ProtNLM"/>
    </source>
</evidence>
<dbReference type="Proteomes" id="UP000785679">
    <property type="component" value="Unassembled WGS sequence"/>
</dbReference>
<dbReference type="OrthoDB" id="288868at2759"/>
<gene>
    <name evidence="2" type="ORF">FGO68_gene8933</name>
</gene>
<dbReference type="PANTHER" id="PTHR23084">
    <property type="entry name" value="PHOSPHATIDYLINOSITOL-4-PHOSPHATE 5-KINASE RELATED"/>
    <property type="match status" value="1"/>
</dbReference>
<comment type="caution">
    <text evidence="2">The sequence shown here is derived from an EMBL/GenBank/DDBJ whole genome shotgun (WGS) entry which is preliminary data.</text>
</comment>
<evidence type="ECO:0000256" key="1">
    <source>
        <dbReference type="ARBA" id="ARBA00022737"/>
    </source>
</evidence>
<dbReference type="PANTHER" id="PTHR23084:SF263">
    <property type="entry name" value="MORN REPEAT-CONTAINING PROTEIN 1"/>
    <property type="match status" value="1"/>
</dbReference>
<dbReference type="SUPFAM" id="SSF82185">
    <property type="entry name" value="Histone H3 K4-specific methyltransferase SET7/9 N-terminal domain"/>
    <property type="match status" value="1"/>
</dbReference>
<dbReference type="EMBL" id="RRYP01007573">
    <property type="protein sequence ID" value="TNV80385.1"/>
    <property type="molecule type" value="Genomic_DNA"/>
</dbReference>
<dbReference type="Pfam" id="PF02493">
    <property type="entry name" value="MORN"/>
    <property type="match status" value="3"/>
</dbReference>
<dbReference type="SMART" id="SM00698">
    <property type="entry name" value="MORN"/>
    <property type="match status" value="3"/>
</dbReference>
<dbReference type="InterPro" id="IPR003409">
    <property type="entry name" value="MORN"/>
</dbReference>
<reference evidence="2" key="1">
    <citation type="submission" date="2019-06" db="EMBL/GenBank/DDBJ databases">
        <authorList>
            <person name="Zheng W."/>
        </authorList>
    </citation>
    <scope>NUCLEOTIDE SEQUENCE</scope>
    <source>
        <strain evidence="2">QDHG01</strain>
    </source>
</reference>
<evidence type="ECO:0000313" key="2">
    <source>
        <dbReference type="EMBL" id="TNV80385.1"/>
    </source>
</evidence>
<proteinExistence type="predicted"/>